<comment type="caution">
    <text evidence="2">The sequence shown here is derived from an EMBL/GenBank/DDBJ whole genome shotgun (WGS) entry which is preliminary data.</text>
</comment>
<dbReference type="EMBL" id="NBSK02000006">
    <property type="protein sequence ID" value="KAJ0199252.1"/>
    <property type="molecule type" value="Genomic_DNA"/>
</dbReference>
<feature type="compositionally biased region" description="Polar residues" evidence="1">
    <location>
        <begin position="176"/>
        <end position="192"/>
    </location>
</feature>
<evidence type="ECO:0000256" key="1">
    <source>
        <dbReference type="SAM" id="MobiDB-lite"/>
    </source>
</evidence>
<sequence>MICNENLVECGINQKAAEDDMNDILTGNYWRKKTDDELIAPSLVKVCAEGEVENSKEKKDGEGVVESEVGEVDTNFGKKVEDDSNKSKEGVFVLHSFISLTCRCRNYVLYECYMKAMGDENKNENKIVEDSSVKDGKESNKEEKKDPNETKSLKKDKGEGKLEKFSGPCFSLGFSHNSQGSKNLSQSQSFTEPMTKKKLRDRHYLAKASPRPQSNISNSLLEARKYKVFNYSFSISVSGDRDLKII</sequence>
<accession>A0A9R1V352</accession>
<feature type="region of interest" description="Disordered" evidence="1">
    <location>
        <begin position="126"/>
        <end position="160"/>
    </location>
</feature>
<protein>
    <submittedName>
        <fullName evidence="2">Uncharacterized protein</fullName>
    </submittedName>
</protein>
<evidence type="ECO:0000313" key="2">
    <source>
        <dbReference type="EMBL" id="KAJ0199252.1"/>
    </source>
</evidence>
<gene>
    <name evidence="2" type="ORF">LSAT_V11C600324390</name>
</gene>
<organism evidence="2 3">
    <name type="scientific">Lactuca sativa</name>
    <name type="common">Garden lettuce</name>
    <dbReference type="NCBI Taxonomy" id="4236"/>
    <lineage>
        <taxon>Eukaryota</taxon>
        <taxon>Viridiplantae</taxon>
        <taxon>Streptophyta</taxon>
        <taxon>Embryophyta</taxon>
        <taxon>Tracheophyta</taxon>
        <taxon>Spermatophyta</taxon>
        <taxon>Magnoliopsida</taxon>
        <taxon>eudicotyledons</taxon>
        <taxon>Gunneridae</taxon>
        <taxon>Pentapetalae</taxon>
        <taxon>asterids</taxon>
        <taxon>campanulids</taxon>
        <taxon>Asterales</taxon>
        <taxon>Asteraceae</taxon>
        <taxon>Cichorioideae</taxon>
        <taxon>Cichorieae</taxon>
        <taxon>Lactucinae</taxon>
        <taxon>Lactuca</taxon>
    </lineage>
</organism>
<keyword evidence="3" id="KW-1185">Reference proteome</keyword>
<proteinExistence type="predicted"/>
<evidence type="ECO:0000313" key="3">
    <source>
        <dbReference type="Proteomes" id="UP000235145"/>
    </source>
</evidence>
<dbReference type="AlphaFoldDB" id="A0A9R1V352"/>
<dbReference type="Proteomes" id="UP000235145">
    <property type="component" value="Unassembled WGS sequence"/>
</dbReference>
<name>A0A9R1V352_LACSA</name>
<reference evidence="2 3" key="1">
    <citation type="journal article" date="2017" name="Nat. Commun.">
        <title>Genome assembly with in vitro proximity ligation data and whole-genome triplication in lettuce.</title>
        <authorList>
            <person name="Reyes-Chin-Wo S."/>
            <person name="Wang Z."/>
            <person name="Yang X."/>
            <person name="Kozik A."/>
            <person name="Arikit S."/>
            <person name="Song C."/>
            <person name="Xia L."/>
            <person name="Froenicke L."/>
            <person name="Lavelle D.O."/>
            <person name="Truco M.J."/>
            <person name="Xia R."/>
            <person name="Zhu S."/>
            <person name="Xu C."/>
            <person name="Xu H."/>
            <person name="Xu X."/>
            <person name="Cox K."/>
            <person name="Korf I."/>
            <person name="Meyers B.C."/>
            <person name="Michelmore R.W."/>
        </authorList>
    </citation>
    <scope>NUCLEOTIDE SEQUENCE [LARGE SCALE GENOMIC DNA]</scope>
    <source>
        <strain evidence="3">cv. Salinas</strain>
        <tissue evidence="2">Seedlings</tissue>
    </source>
</reference>
<feature type="region of interest" description="Disordered" evidence="1">
    <location>
        <begin position="176"/>
        <end position="201"/>
    </location>
</feature>